<evidence type="ECO:0000313" key="2">
    <source>
        <dbReference type="Proteomes" id="UP000827788"/>
    </source>
</evidence>
<reference evidence="1 2" key="1">
    <citation type="submission" date="2021-06" db="EMBL/GenBank/DDBJ databases">
        <title>Complete genome sequence of Erwinia phage pEa_SNUABM_32.</title>
        <authorList>
            <person name="Kim S.G."/>
            <person name="Park S.C."/>
        </authorList>
    </citation>
    <scope>NUCLEOTIDE SEQUENCE [LARGE SCALE GENOMIC DNA]</scope>
</reference>
<organism evidence="1 2">
    <name type="scientific">Erwinia phage pEa_SNUABM_32</name>
    <dbReference type="NCBI Taxonomy" id="2869555"/>
    <lineage>
        <taxon>Viruses</taxon>
        <taxon>Duplodnaviria</taxon>
        <taxon>Heunggongvirae</taxon>
        <taxon>Uroviricota</taxon>
        <taxon>Caudoviricetes</taxon>
        <taxon>Alexandravirus</taxon>
        <taxon>Alexandravirus SNUABM32</taxon>
    </lineage>
</organism>
<dbReference type="Proteomes" id="UP000827788">
    <property type="component" value="Segment"/>
</dbReference>
<name>A0AAE8BZB3_9CAUD</name>
<keyword evidence="2" id="KW-1185">Reference proteome</keyword>
<protein>
    <submittedName>
        <fullName evidence="1">Uncharacterized protein</fullName>
    </submittedName>
</protein>
<accession>A0AAE8BZB3</accession>
<sequence length="257" mass="29173">MKQLFVGSHPNTVRFSDLDSRDRVCEIRVLIANAYTILRDAIGEKAKDESSIFHGPWLVFRNLMNEHPATCLEEYRHASIYFDADTENMVTEIADLIEQHIELTRQTISLKGIHQHQADAMISIDDTTQNTMREVTVRVGLGKTRSVLSETESNNPHLVLADSVRAYIQNAAKTASVFAFCSRLTNKLGSDCYDRYDDMTQEEMIDCVHGLILASSQSVEQIQGHVRHYIKALSMPEWKWFGSNYQAADDENFALPS</sequence>
<gene>
    <name evidence="1" type="ORF">pEaSNUABM32_00286</name>
</gene>
<proteinExistence type="predicted"/>
<evidence type="ECO:0000313" key="1">
    <source>
        <dbReference type="EMBL" id="QZE57159.1"/>
    </source>
</evidence>
<dbReference type="EMBL" id="MZ443774">
    <property type="protein sequence ID" value="QZE57159.1"/>
    <property type="molecule type" value="Genomic_DNA"/>
</dbReference>